<dbReference type="Gene3D" id="2.170.270.10">
    <property type="entry name" value="SET domain"/>
    <property type="match status" value="1"/>
</dbReference>
<feature type="domain" description="SET" evidence="4">
    <location>
        <begin position="373"/>
        <end position="552"/>
    </location>
</feature>
<dbReference type="PROSITE" id="PS50297">
    <property type="entry name" value="ANK_REP_REGION"/>
    <property type="match status" value="2"/>
</dbReference>
<dbReference type="SUPFAM" id="SSF48403">
    <property type="entry name" value="Ankyrin repeat"/>
    <property type="match status" value="1"/>
</dbReference>
<dbReference type="Pfam" id="PF12796">
    <property type="entry name" value="Ank_2"/>
    <property type="match status" value="3"/>
</dbReference>
<dbReference type="PANTHER" id="PTHR47643:SF2">
    <property type="entry name" value="TPR DOMAIN PROTEIN (AFU_ORTHOLOGUE AFUA_5G12710)"/>
    <property type="match status" value="1"/>
</dbReference>
<dbReference type="AlphaFoldDB" id="A0A4E9DT39"/>
<dbReference type="PROSITE" id="PS50088">
    <property type="entry name" value="ANK_REPEAT"/>
    <property type="match status" value="5"/>
</dbReference>
<feature type="repeat" description="ANK" evidence="1">
    <location>
        <begin position="859"/>
        <end position="891"/>
    </location>
</feature>
<protein>
    <recommendedName>
        <fullName evidence="4">SET domain-containing protein</fullName>
    </recommendedName>
</protein>
<dbReference type="SUPFAM" id="SSF48452">
    <property type="entry name" value="TPR-like"/>
    <property type="match status" value="1"/>
</dbReference>
<dbReference type="InterPro" id="IPR053209">
    <property type="entry name" value="Gramillin-biosynth_MTr"/>
</dbReference>
<reference evidence="5" key="1">
    <citation type="submission" date="2019-04" db="EMBL/GenBank/DDBJ databases">
        <authorList>
            <person name="Melise S."/>
            <person name="Noan J."/>
            <person name="Okalmin O."/>
        </authorList>
    </citation>
    <scope>NUCLEOTIDE SEQUENCE</scope>
    <source>
        <strain evidence="5">FN9</strain>
    </source>
</reference>
<keyword evidence="2" id="KW-0802">TPR repeat</keyword>
<dbReference type="InterPro" id="IPR002110">
    <property type="entry name" value="Ankyrin_rpt"/>
</dbReference>
<sequence length="1162" mass="128705">MTSNTLFMSPEASARIQATVCDRLKQRKDEQGRPREQKDAKALVEKAVSESLMRDMSSAAFGFGVSRKTKETMPAYGIGAPYLPCIKTLDDLEPMKLKDLRMEIYHRGLFLSLRRISPVAILEASSWAVVQDTSSDHVERVELFLHKSQHGCDILDTASEFIVKEPYYTINNHGESTIQVNHPSDILITEISDSPESWRQEKRGKSSFEPLSAEAYKEKGNHALLKRKDCPLSHFYYTRGLKLLSDSKSDETLRNDLYRNRSFVNLRLQRFDEAKSDALSSITYDQKGGLESLNAKAYNRAGLAAYGQGEFLQARGYFEQQRELQPEDQHVALHLRRIDARLREATEGVYNMSRIVSSLMKAGGRPDVASFDGSTEIKSSPGAGRGLFTTRDISPNEIIMCEKAFCVAWSHESETFSALVCDTREDTAIKVFPAGLHKAVVQKLLNNPSQVERILGLQGDYKGIGQKLIELDEVPVIDTFQIHDIVQCNAFGLGQQTEGEDISNASTGLWVRASYINHSCIPNAKKDLIGDLILFRATRRIASGEEITHAYDESTSYEARQAAFRRTWNFECRCPLCLVQMDESDTLRLMRNEAEERANMFVENNDPTCAKCDLVPWVTAAPLPDPSRPIHAHTEKIFAPDQVHLYVIRKDYYIGGRRIRAAIAIPDKLALINHRLGTWQCILKRQDANAKEHTTAGFDVPPPYTSPISPTQANKPSLFKALKSSFRSKPDPLVSALCHAAMRGDEQQVSGLISQGANVHGRNDDGNTPLKCAILNDQAGTSRLLLSMGATTNKVPPLFKAAAMGSLNVCKMLLDSGENVNEVSKAGEPYFVEVVNKGNMAGIRFLLNNGARAEASTLAGGSILAQAVKKDQIDIVHALLEHGADVNSHDVHGNSVLNIAIQNGNAKLVSLLLERGAQTQPATILCTTILEYTINKKRLDILRQLVAAGVDLGLTDAQNQPVLIKVIRNPFLKKDDKLEVMRMLMDNGADYDAIDITFGLPAICHAVETASPEIVEELLIRGAETKVRMLGGQTMLTYSIDVNHRNHVKSLLSYGVDVNEVDGLNRTPLMLAMLRLDFNMAKLFMDYGADAMADVNESAVKFIKALKRRDFLEILGLNGEPRLHQVRGLPQVRDSPTTSPSTIEEHAPDVPPPSYEVAAGKA</sequence>
<feature type="repeat" description="ANK" evidence="1">
    <location>
        <begin position="793"/>
        <end position="825"/>
    </location>
</feature>
<evidence type="ECO:0000256" key="3">
    <source>
        <dbReference type="SAM" id="MobiDB-lite"/>
    </source>
</evidence>
<keyword evidence="1" id="KW-0040">ANK repeat</keyword>
<evidence type="ECO:0000256" key="2">
    <source>
        <dbReference type="PROSITE-ProRule" id="PRU00339"/>
    </source>
</evidence>
<dbReference type="SMART" id="SM00317">
    <property type="entry name" value="SET"/>
    <property type="match status" value="1"/>
</dbReference>
<feature type="repeat" description="ANK" evidence="1">
    <location>
        <begin position="1031"/>
        <end position="1063"/>
    </location>
</feature>
<dbReference type="SUPFAM" id="SSF82199">
    <property type="entry name" value="SET domain"/>
    <property type="match status" value="1"/>
</dbReference>
<dbReference type="Gene3D" id="1.25.40.10">
    <property type="entry name" value="Tetratricopeptide repeat domain"/>
    <property type="match status" value="1"/>
</dbReference>
<dbReference type="EMBL" id="CAAKMV010000111">
    <property type="protein sequence ID" value="VIO55195.1"/>
    <property type="molecule type" value="Genomic_DNA"/>
</dbReference>
<dbReference type="InterPro" id="IPR036770">
    <property type="entry name" value="Ankyrin_rpt-contain_sf"/>
</dbReference>
<gene>
    <name evidence="5" type="ORF">FUG_LOCUS145382</name>
</gene>
<dbReference type="InterPro" id="IPR019734">
    <property type="entry name" value="TPR_rpt"/>
</dbReference>
<dbReference type="PROSITE" id="PS50280">
    <property type="entry name" value="SET"/>
    <property type="match status" value="1"/>
</dbReference>
<dbReference type="InterPro" id="IPR001214">
    <property type="entry name" value="SET_dom"/>
</dbReference>
<dbReference type="PROSITE" id="PS50005">
    <property type="entry name" value="TPR"/>
    <property type="match status" value="1"/>
</dbReference>
<feature type="repeat" description="ANK" evidence="1">
    <location>
        <begin position="765"/>
        <end position="797"/>
    </location>
</feature>
<feature type="repeat" description="ANK" evidence="1">
    <location>
        <begin position="892"/>
        <end position="924"/>
    </location>
</feature>
<evidence type="ECO:0000313" key="5">
    <source>
        <dbReference type="EMBL" id="VIO55195.1"/>
    </source>
</evidence>
<proteinExistence type="predicted"/>
<dbReference type="PANTHER" id="PTHR47643">
    <property type="entry name" value="TPR DOMAIN PROTEIN (AFU_ORTHOLOGUE AFUA_5G12710)"/>
    <property type="match status" value="1"/>
</dbReference>
<dbReference type="InterPro" id="IPR011990">
    <property type="entry name" value="TPR-like_helical_dom_sf"/>
</dbReference>
<feature type="region of interest" description="Disordered" evidence="3">
    <location>
        <begin position="1129"/>
        <end position="1162"/>
    </location>
</feature>
<evidence type="ECO:0000259" key="4">
    <source>
        <dbReference type="PROSITE" id="PS50280"/>
    </source>
</evidence>
<dbReference type="Pfam" id="PF00856">
    <property type="entry name" value="SET"/>
    <property type="match status" value="1"/>
</dbReference>
<name>A0A4E9DT39_GIBZA</name>
<evidence type="ECO:0000256" key="1">
    <source>
        <dbReference type="PROSITE-ProRule" id="PRU00023"/>
    </source>
</evidence>
<dbReference type="SMART" id="SM00248">
    <property type="entry name" value="ANK"/>
    <property type="match status" value="11"/>
</dbReference>
<feature type="repeat" description="TPR" evidence="2">
    <location>
        <begin position="295"/>
        <end position="328"/>
    </location>
</feature>
<organism evidence="5">
    <name type="scientific">Gibberella zeae</name>
    <name type="common">Wheat head blight fungus</name>
    <name type="synonym">Fusarium graminearum</name>
    <dbReference type="NCBI Taxonomy" id="5518"/>
    <lineage>
        <taxon>Eukaryota</taxon>
        <taxon>Fungi</taxon>
        <taxon>Dikarya</taxon>
        <taxon>Ascomycota</taxon>
        <taxon>Pezizomycotina</taxon>
        <taxon>Sordariomycetes</taxon>
        <taxon>Hypocreomycetidae</taxon>
        <taxon>Hypocreales</taxon>
        <taxon>Nectriaceae</taxon>
        <taxon>Fusarium</taxon>
    </lineage>
</organism>
<dbReference type="Gene3D" id="1.25.40.20">
    <property type="entry name" value="Ankyrin repeat-containing domain"/>
    <property type="match status" value="3"/>
</dbReference>
<accession>A0A4E9DT39</accession>
<dbReference type="InterPro" id="IPR046341">
    <property type="entry name" value="SET_dom_sf"/>
</dbReference>